<dbReference type="AlphaFoldDB" id="A0A7K0KGL9"/>
<proteinExistence type="predicted"/>
<evidence type="ECO:0000313" key="5">
    <source>
        <dbReference type="Proteomes" id="UP000438914"/>
    </source>
</evidence>
<gene>
    <name evidence="4" type="ORF">FYJ73_10145</name>
</gene>
<keyword evidence="5" id="KW-1185">Reference proteome</keyword>
<dbReference type="Pfam" id="PF16344">
    <property type="entry name" value="FecR_C"/>
    <property type="match status" value="1"/>
</dbReference>
<sequence length="259" mass="28708">MRYVLHYYKEGKLDTQRALDKIQTRTGIRPKTAKHLYLRWTAIAASVLVAASLGTYLYLKPSTTTLTAEATQQVYRLPDGTMVTLAPHATLSYKGDCRKVEMTGKAFFAIHHDANHPFTIVDDNYAVRDIGTQLQVEESAAGTRLTVLEGAASFGSTRSGSTAVALRAGMSAMLTDGESTPRLDRKADLNSAAWATHEFHFIDTPLDDVLHTLSTYYHVHLTADNMSKRLTADFDTANLNSIITVIEQTLDVKIEERKE</sequence>
<feature type="domain" description="Protein FecR C-terminal" evidence="3">
    <location>
        <begin position="199"/>
        <end position="255"/>
    </location>
</feature>
<evidence type="ECO:0000259" key="3">
    <source>
        <dbReference type="Pfam" id="PF16344"/>
    </source>
</evidence>
<reference evidence="4 5" key="1">
    <citation type="submission" date="2019-08" db="EMBL/GenBank/DDBJ databases">
        <title>In-depth cultivation of the pig gut microbiome towards novel bacterial diversity and tailored functional studies.</title>
        <authorList>
            <person name="Wylensek D."/>
            <person name="Hitch T.C.A."/>
            <person name="Clavel T."/>
        </authorList>
    </citation>
    <scope>NUCLEOTIDE SEQUENCE [LARGE SCALE GENOMIC DNA]</scope>
    <source>
        <strain evidence="4 5">LKV-178-WT-2A</strain>
    </source>
</reference>
<keyword evidence="1" id="KW-1133">Transmembrane helix</keyword>
<dbReference type="Pfam" id="PF04773">
    <property type="entry name" value="FecR"/>
    <property type="match status" value="1"/>
</dbReference>
<evidence type="ECO:0000256" key="1">
    <source>
        <dbReference type="SAM" id="Phobius"/>
    </source>
</evidence>
<keyword evidence="1" id="KW-0812">Transmembrane</keyword>
<comment type="caution">
    <text evidence="4">The sequence shown here is derived from an EMBL/GenBank/DDBJ whole genome shotgun (WGS) entry which is preliminary data.</text>
</comment>
<keyword evidence="1" id="KW-0472">Membrane</keyword>
<evidence type="ECO:0000313" key="4">
    <source>
        <dbReference type="EMBL" id="MST85019.1"/>
    </source>
</evidence>
<accession>A0A7K0KGL9</accession>
<dbReference type="Proteomes" id="UP000438914">
    <property type="component" value="Unassembled WGS sequence"/>
</dbReference>
<feature type="domain" description="FecR protein" evidence="2">
    <location>
        <begin position="66"/>
        <end position="152"/>
    </location>
</feature>
<evidence type="ECO:0000259" key="2">
    <source>
        <dbReference type="Pfam" id="PF04773"/>
    </source>
</evidence>
<dbReference type="PANTHER" id="PTHR30273:SF2">
    <property type="entry name" value="PROTEIN FECR"/>
    <property type="match status" value="1"/>
</dbReference>
<dbReference type="GO" id="GO:0016989">
    <property type="term" value="F:sigma factor antagonist activity"/>
    <property type="evidence" value="ECO:0007669"/>
    <property type="project" value="TreeGrafter"/>
</dbReference>
<feature type="transmembrane region" description="Helical" evidence="1">
    <location>
        <begin position="37"/>
        <end position="59"/>
    </location>
</feature>
<dbReference type="EMBL" id="VUNG01000026">
    <property type="protein sequence ID" value="MST85019.1"/>
    <property type="molecule type" value="Genomic_DNA"/>
</dbReference>
<name>A0A7K0KGL9_9BACT</name>
<protein>
    <submittedName>
        <fullName evidence="4">DUF4974 domain-containing protein</fullName>
    </submittedName>
</protein>
<organism evidence="4 5">
    <name type="scientific">Hallella mizrahii</name>
    <dbReference type="NCBI Taxonomy" id="2606637"/>
    <lineage>
        <taxon>Bacteria</taxon>
        <taxon>Pseudomonadati</taxon>
        <taxon>Bacteroidota</taxon>
        <taxon>Bacteroidia</taxon>
        <taxon>Bacteroidales</taxon>
        <taxon>Prevotellaceae</taxon>
        <taxon>Hallella</taxon>
    </lineage>
</organism>
<dbReference type="InterPro" id="IPR032508">
    <property type="entry name" value="FecR_C"/>
</dbReference>
<dbReference type="Gene3D" id="3.55.50.30">
    <property type="match status" value="1"/>
</dbReference>
<dbReference type="RefSeq" id="WP_154534607.1">
    <property type="nucleotide sequence ID" value="NZ_VUNG01000026.1"/>
</dbReference>
<dbReference type="PANTHER" id="PTHR30273">
    <property type="entry name" value="PERIPLASMIC SIGNAL SENSOR AND SIGMA FACTOR ACTIVATOR FECR-RELATED"/>
    <property type="match status" value="1"/>
</dbReference>
<dbReference type="InterPro" id="IPR006860">
    <property type="entry name" value="FecR"/>
</dbReference>
<dbReference type="Gene3D" id="2.60.120.1440">
    <property type="match status" value="1"/>
</dbReference>
<dbReference type="InterPro" id="IPR012373">
    <property type="entry name" value="Ferrdict_sens_TM"/>
</dbReference>